<dbReference type="RefSeq" id="WP_406700212.1">
    <property type="nucleotide sequence ID" value="NZ_CP155447.1"/>
</dbReference>
<evidence type="ECO:0008006" key="2">
    <source>
        <dbReference type="Google" id="ProtNLM"/>
    </source>
</evidence>
<dbReference type="EMBL" id="CP155447">
    <property type="protein sequence ID" value="XBH07375.1"/>
    <property type="molecule type" value="Genomic_DNA"/>
</dbReference>
<sequence>MGEMVTMIGQELPARNKAAMAARFVLEYVAACPPRGIRPLSMEVYDRLQALADEIIDHGQLSDSLQFKLADFDLEVLGSRRLGMDRGQLDKVREAFLPVQAHGEIMRAQRGFHRHWRPSAPVDPPSSERTDLDEAVRLELGYSLREFRDFLVAASSIGFARSPRVCIFGKQELTRELSRELGWTEGRVVTMMDHLSLEPRPSFLAPPRPNRAEDVYPWRFNRSLSYLRKPFLVRPREGGDHEVIWGPRQALEASVYLFMICLTGRLRAQSLEMKQAISRYLNVESELFNDLVADFFEQDLELVVRRRLKKIGSRRGQLEQLGDIDVLVVEPKRRTLVVIECKDLAGARTFYEMGNELQEFFVGTNGRRSILDKHSRRVEWVKNNLDAVLDELRITAKGKWSVDSLIVVDHELLSPYYRQCPVKIVPFEQLKKR</sequence>
<name>A0AAU7CQ08_9BACT</name>
<accession>A0AAU7CQ08</accession>
<reference evidence="1" key="1">
    <citation type="submission" date="2024-05" db="EMBL/GenBank/DDBJ databases">
        <title>Planctomycetes of the genus Singulisphaera possess chitinolytic capabilities.</title>
        <authorList>
            <person name="Ivanova A."/>
        </authorList>
    </citation>
    <scope>NUCLEOTIDE SEQUENCE</scope>
    <source>
        <strain evidence="1">Ch08T</strain>
    </source>
</reference>
<organism evidence="1">
    <name type="scientific">Singulisphaera sp. Ch08</name>
    <dbReference type="NCBI Taxonomy" id="3120278"/>
    <lineage>
        <taxon>Bacteria</taxon>
        <taxon>Pseudomonadati</taxon>
        <taxon>Planctomycetota</taxon>
        <taxon>Planctomycetia</taxon>
        <taxon>Isosphaerales</taxon>
        <taxon>Isosphaeraceae</taxon>
        <taxon>Singulisphaera</taxon>
    </lineage>
</organism>
<gene>
    <name evidence="1" type="ORF">V5E97_15415</name>
</gene>
<dbReference type="AlphaFoldDB" id="A0AAU7CQ08"/>
<protein>
    <recommendedName>
        <fullName evidence="2">NERD domain-containing protein</fullName>
    </recommendedName>
</protein>
<proteinExistence type="predicted"/>
<evidence type="ECO:0000313" key="1">
    <source>
        <dbReference type="EMBL" id="XBH07375.1"/>
    </source>
</evidence>